<evidence type="ECO:0000313" key="3">
    <source>
        <dbReference type="Proteomes" id="UP000193040"/>
    </source>
</evidence>
<dbReference type="Proteomes" id="UP000193040">
    <property type="component" value="Unassembled WGS sequence"/>
</dbReference>
<organism evidence="2 3">
    <name type="scientific">Mycobacterium simiae</name>
    <name type="common">Mycobacterium habana</name>
    <dbReference type="NCBI Taxonomy" id="1784"/>
    <lineage>
        <taxon>Bacteria</taxon>
        <taxon>Bacillati</taxon>
        <taxon>Actinomycetota</taxon>
        <taxon>Actinomycetes</taxon>
        <taxon>Mycobacteriales</taxon>
        <taxon>Mycobacteriaceae</taxon>
        <taxon>Mycobacterium</taxon>
        <taxon>Mycobacterium simiae complex</taxon>
    </lineage>
</organism>
<dbReference type="Gene3D" id="3.50.50.60">
    <property type="entry name" value="FAD/NAD(P)-binding domain"/>
    <property type="match status" value="1"/>
</dbReference>
<dbReference type="PRINTS" id="PR00368">
    <property type="entry name" value="FADPNR"/>
</dbReference>
<dbReference type="RefSeq" id="WP_084953078.1">
    <property type="nucleotide sequence ID" value="NZ_MZZM01000030.1"/>
</dbReference>
<dbReference type="STRING" id="1784.VC42_11090"/>
<dbReference type="GO" id="GO:0016491">
    <property type="term" value="F:oxidoreductase activity"/>
    <property type="evidence" value="ECO:0007669"/>
    <property type="project" value="InterPro"/>
</dbReference>
<name>A0A1X0XRP7_MYCSI</name>
<protein>
    <submittedName>
        <fullName evidence="2">Pyridine nucleotide-disulfide oxidoreductase</fullName>
    </submittedName>
</protein>
<dbReference type="PANTHER" id="PTHR38688:SF1">
    <property type="entry name" value="FAD_NAD(P)-BINDING DOMAIN-CONTAINING PROTEIN"/>
    <property type="match status" value="1"/>
</dbReference>
<proteinExistence type="predicted"/>
<gene>
    <name evidence="2" type="ORF">B5M45_24700</name>
</gene>
<dbReference type="InterPro" id="IPR023753">
    <property type="entry name" value="FAD/NAD-binding_dom"/>
</dbReference>
<dbReference type="PANTHER" id="PTHR38688">
    <property type="entry name" value="PYR_REDOX_2 DOMAIN-CONTAINING PROTEIN"/>
    <property type="match status" value="1"/>
</dbReference>
<dbReference type="InterPro" id="IPR053275">
    <property type="entry name" value="Agnestin_monoxygenase"/>
</dbReference>
<comment type="caution">
    <text evidence="2">The sequence shown here is derived from an EMBL/GenBank/DDBJ whole genome shotgun (WGS) entry which is preliminary data.</text>
</comment>
<feature type="domain" description="FAD/NAD(P)-binding" evidence="1">
    <location>
        <begin position="8"/>
        <end position="186"/>
    </location>
</feature>
<reference evidence="2 3" key="1">
    <citation type="submission" date="2017-03" db="EMBL/GenBank/DDBJ databases">
        <title>Genomic insights into Mycobacterium simiae human colonization.</title>
        <authorList>
            <person name="Steffani J.L."/>
            <person name="Brunck M.E."/>
            <person name="Cruz E."/>
            <person name="Montiel R."/>
            <person name="Barona F."/>
        </authorList>
    </citation>
    <scope>NUCLEOTIDE SEQUENCE [LARGE SCALE GENOMIC DNA]</scope>
    <source>
        <strain evidence="2 3">MsiGto</strain>
    </source>
</reference>
<dbReference type="EMBL" id="MZZM01000030">
    <property type="protein sequence ID" value="ORJ55564.1"/>
    <property type="molecule type" value="Genomic_DNA"/>
</dbReference>
<dbReference type="InterPro" id="IPR036188">
    <property type="entry name" value="FAD/NAD-bd_sf"/>
</dbReference>
<evidence type="ECO:0000313" key="2">
    <source>
        <dbReference type="EMBL" id="ORJ55564.1"/>
    </source>
</evidence>
<dbReference type="AlphaFoldDB" id="A0A1X0XRP7"/>
<dbReference type="SUPFAM" id="SSF51971">
    <property type="entry name" value="Nucleotide-binding domain"/>
    <property type="match status" value="1"/>
</dbReference>
<sequence>MAQYGWSVIGAGPAGIAAVGKLLDHGVSGDDMVWLDTAFGAGDFAAKWGAVPGNTPVSQFLEYLHGSSAFQFAGGPPFALNDIDPAQTCPLGVVADPLLWISRHLRDRVISRQTVATELSLDKRCWTVRTEQETITAKNVILAVGAEPKKLSYPGLREIPLDTALDPRKLARIPLQEATVAVFGASHSTMIALPNLLSTSVRKVINFYRSPLKYAVCYRNWTLFDDTGLKGQAASWARENIDGTWPDRLERHCVLGPEFDEQLRTCDHVVYTIGFERRQSIATPQWGPLDYNTANGILAPGLFGVGIAYPEYRTDPLESGHYRIGLLKFMQRLKTVMPLWLRYGT</sequence>
<evidence type="ECO:0000259" key="1">
    <source>
        <dbReference type="Pfam" id="PF07992"/>
    </source>
</evidence>
<accession>A0A1X0XRP7</accession>
<keyword evidence="3" id="KW-1185">Reference proteome</keyword>
<dbReference type="Pfam" id="PF07992">
    <property type="entry name" value="Pyr_redox_2"/>
    <property type="match status" value="1"/>
</dbReference>